<organism evidence="4 5">
    <name type="scientific">Poseidonibacter parvus</name>
    <dbReference type="NCBI Taxonomy" id="1850254"/>
    <lineage>
        <taxon>Bacteria</taxon>
        <taxon>Pseudomonadati</taxon>
        <taxon>Campylobacterota</taxon>
        <taxon>Epsilonproteobacteria</taxon>
        <taxon>Campylobacterales</taxon>
        <taxon>Arcobacteraceae</taxon>
        <taxon>Poseidonibacter</taxon>
    </lineage>
</organism>
<feature type="domain" description="PDZ" evidence="3">
    <location>
        <begin position="210"/>
        <end position="275"/>
    </location>
</feature>
<keyword evidence="2" id="KW-1133">Transmembrane helix</keyword>
<keyword evidence="5" id="KW-1185">Reference proteome</keyword>
<evidence type="ECO:0000256" key="2">
    <source>
        <dbReference type="SAM" id="Phobius"/>
    </source>
</evidence>
<dbReference type="Gene3D" id="2.30.42.10">
    <property type="match status" value="1"/>
</dbReference>
<evidence type="ECO:0000259" key="3">
    <source>
        <dbReference type="Pfam" id="PF13180"/>
    </source>
</evidence>
<name>A0A1P8KJ37_9BACT</name>
<protein>
    <recommendedName>
        <fullName evidence="3">PDZ domain-containing protein</fullName>
    </recommendedName>
</protein>
<dbReference type="AlphaFoldDB" id="A0A1P8KJ37"/>
<dbReference type="Proteomes" id="UP000186074">
    <property type="component" value="Chromosome"/>
</dbReference>
<keyword evidence="1" id="KW-0175">Coiled coil</keyword>
<evidence type="ECO:0000313" key="5">
    <source>
        <dbReference type="Proteomes" id="UP000186074"/>
    </source>
</evidence>
<dbReference type="RefSeq" id="WP_076083332.1">
    <property type="nucleotide sequence ID" value="NZ_CP019070.1"/>
</dbReference>
<feature type="transmembrane region" description="Helical" evidence="2">
    <location>
        <begin position="20"/>
        <end position="38"/>
    </location>
</feature>
<dbReference type="Pfam" id="PF13180">
    <property type="entry name" value="PDZ_2"/>
    <property type="match status" value="1"/>
</dbReference>
<proteinExistence type="predicted"/>
<dbReference type="SUPFAM" id="SSF50156">
    <property type="entry name" value="PDZ domain-like"/>
    <property type="match status" value="1"/>
</dbReference>
<feature type="coiled-coil region" evidence="1">
    <location>
        <begin position="133"/>
        <end position="167"/>
    </location>
</feature>
<dbReference type="InterPro" id="IPR036034">
    <property type="entry name" value="PDZ_sf"/>
</dbReference>
<evidence type="ECO:0000313" key="4">
    <source>
        <dbReference type="EMBL" id="APW64567.1"/>
    </source>
</evidence>
<reference evidence="4 5" key="1">
    <citation type="submission" date="2017-01" db="EMBL/GenBank/DDBJ databases">
        <title>Genome sequencing of Arcobacter sp. LPB0137.</title>
        <authorList>
            <person name="Lee G.-W."/>
            <person name="Yi H."/>
        </authorList>
    </citation>
    <scope>NUCLEOTIDE SEQUENCE [LARGE SCALE GENOMIC DNA]</scope>
    <source>
        <strain evidence="4 5">LPB0137</strain>
    </source>
</reference>
<evidence type="ECO:0000256" key="1">
    <source>
        <dbReference type="SAM" id="Coils"/>
    </source>
</evidence>
<sequence>MGKEFMNTRFNKLIQKSIPYLFIFLIAYIIATVVFIILPKNGVDYIEKSTSFLEYKKFDGFYSKNSIKVKAKVKKENKDNQKTLVNYNLKAIYSTVSNSGWITIVNKRTQKSYILSQFEDIDGYVLTRLYKDYVIMEKVAKEYRLDIKQANNKLKELVSEIEKNTNINIIEDASNVKIKRSYLNSYINDIDKIWENIQIQEIRKNSKIEGFEVKRIQKNSAFTKLGLKKNDVIKSINNNTLESYEDAFKVYNNINNIKYLNIEVLRNNEIVELNYEID</sequence>
<accession>A0A1P8KJ37</accession>
<dbReference type="KEGG" id="alp:LPB137_01300"/>
<keyword evidence="2" id="KW-0472">Membrane</keyword>
<gene>
    <name evidence="4" type="ORF">LPB137_01300</name>
</gene>
<dbReference type="STRING" id="1850254.LPB137_01300"/>
<dbReference type="InterPro" id="IPR001478">
    <property type="entry name" value="PDZ"/>
</dbReference>
<keyword evidence="2" id="KW-0812">Transmembrane</keyword>
<dbReference type="OrthoDB" id="5372581at2"/>
<dbReference type="EMBL" id="CP019070">
    <property type="protein sequence ID" value="APW64567.1"/>
    <property type="molecule type" value="Genomic_DNA"/>
</dbReference>